<dbReference type="AlphaFoldDB" id="A0AAJ0CAF4"/>
<dbReference type="EMBL" id="MU838997">
    <property type="protein sequence ID" value="KAK1772936.1"/>
    <property type="molecule type" value="Genomic_DNA"/>
</dbReference>
<dbReference type="RefSeq" id="XP_060289149.1">
    <property type="nucleotide sequence ID" value="XM_060423756.1"/>
</dbReference>
<accession>A0AAJ0CAF4</accession>
<gene>
    <name evidence="2" type="ORF">QBC33DRAFT_34152</name>
</gene>
<keyword evidence="3" id="KW-1185">Reference proteome</keyword>
<feature type="region of interest" description="Disordered" evidence="1">
    <location>
        <begin position="174"/>
        <end position="200"/>
    </location>
</feature>
<dbReference type="Proteomes" id="UP001244011">
    <property type="component" value="Unassembled WGS sequence"/>
</dbReference>
<protein>
    <submittedName>
        <fullName evidence="2">Uncharacterized protein</fullName>
    </submittedName>
</protein>
<evidence type="ECO:0000313" key="2">
    <source>
        <dbReference type="EMBL" id="KAK1772936.1"/>
    </source>
</evidence>
<feature type="region of interest" description="Disordered" evidence="1">
    <location>
        <begin position="92"/>
        <end position="111"/>
    </location>
</feature>
<organism evidence="2 3">
    <name type="scientific">Phialemonium atrogriseum</name>
    <dbReference type="NCBI Taxonomy" id="1093897"/>
    <lineage>
        <taxon>Eukaryota</taxon>
        <taxon>Fungi</taxon>
        <taxon>Dikarya</taxon>
        <taxon>Ascomycota</taxon>
        <taxon>Pezizomycotina</taxon>
        <taxon>Sordariomycetes</taxon>
        <taxon>Sordariomycetidae</taxon>
        <taxon>Cephalothecales</taxon>
        <taxon>Cephalothecaceae</taxon>
        <taxon>Phialemonium</taxon>
    </lineage>
</organism>
<feature type="compositionally biased region" description="Polar residues" evidence="1">
    <location>
        <begin position="92"/>
        <end position="109"/>
    </location>
</feature>
<comment type="caution">
    <text evidence="2">The sequence shown here is derived from an EMBL/GenBank/DDBJ whole genome shotgun (WGS) entry which is preliminary data.</text>
</comment>
<feature type="compositionally biased region" description="Basic and acidic residues" evidence="1">
    <location>
        <begin position="188"/>
        <end position="200"/>
    </location>
</feature>
<reference evidence="2" key="1">
    <citation type="submission" date="2023-06" db="EMBL/GenBank/DDBJ databases">
        <title>Genome-scale phylogeny and comparative genomics of the fungal order Sordariales.</title>
        <authorList>
            <consortium name="Lawrence Berkeley National Laboratory"/>
            <person name="Hensen N."/>
            <person name="Bonometti L."/>
            <person name="Westerberg I."/>
            <person name="Brannstrom I.O."/>
            <person name="Guillou S."/>
            <person name="Cros-Aarteil S."/>
            <person name="Calhoun S."/>
            <person name="Haridas S."/>
            <person name="Kuo A."/>
            <person name="Mondo S."/>
            <person name="Pangilinan J."/>
            <person name="Riley R."/>
            <person name="Labutti K."/>
            <person name="Andreopoulos B."/>
            <person name="Lipzen A."/>
            <person name="Chen C."/>
            <person name="Yanf M."/>
            <person name="Daum C."/>
            <person name="Ng V."/>
            <person name="Clum A."/>
            <person name="Steindorff A."/>
            <person name="Ohm R."/>
            <person name="Martin F."/>
            <person name="Silar P."/>
            <person name="Natvig D."/>
            <person name="Lalanne C."/>
            <person name="Gautier V."/>
            <person name="Ament-Velasquez S.L."/>
            <person name="Kruys A."/>
            <person name="Hutchinson M.I."/>
            <person name="Powell A.J."/>
            <person name="Barry K."/>
            <person name="Miller A.N."/>
            <person name="Grigoriev I.V."/>
            <person name="Debuchy R."/>
            <person name="Gladieux P."/>
            <person name="Thoren M.H."/>
            <person name="Johannesson H."/>
        </authorList>
    </citation>
    <scope>NUCLEOTIDE SEQUENCE</scope>
    <source>
        <strain evidence="2">8032-3</strain>
    </source>
</reference>
<evidence type="ECO:0000256" key="1">
    <source>
        <dbReference type="SAM" id="MobiDB-lite"/>
    </source>
</evidence>
<dbReference type="PROSITE" id="PS51257">
    <property type="entry name" value="PROKAR_LIPOPROTEIN"/>
    <property type="match status" value="1"/>
</dbReference>
<sequence length="200" mass="21531">MLNLIPRGTGLVNVSISCCICHLGKGKGAIYPNLFSVGITTWMTSGKVDDRLALGAGRLQRYPKIDSYQGQVMASSPSMGPAGKLPRLSTGMTSWSSKGMQSSRGSTATPPRFLACPHMNRSRSTDWNPHSALHRGDPFGSSTSSPNRETFWIYGLGESLGLLENMQIPGSLLFDNGSPDPNSSIALRMRDRRDASKGLV</sequence>
<dbReference type="GeneID" id="85306943"/>
<proteinExistence type="predicted"/>
<name>A0AAJ0CAF4_9PEZI</name>
<evidence type="ECO:0000313" key="3">
    <source>
        <dbReference type="Proteomes" id="UP001244011"/>
    </source>
</evidence>